<proteinExistence type="predicted"/>
<dbReference type="Proteomes" id="UP000008783">
    <property type="component" value="Unassembled WGS sequence"/>
</dbReference>
<dbReference type="KEGG" id="pgr:PGTG_02783"/>
<evidence type="ECO:0000313" key="1">
    <source>
        <dbReference type="EMBL" id="EFP76342.1"/>
    </source>
</evidence>
<reference key="1">
    <citation type="submission" date="2007-01" db="EMBL/GenBank/DDBJ databases">
        <title>The Genome Sequence of Puccinia graminis f. sp. tritici Strain CRL 75-36-700-3.</title>
        <authorList>
            <consortium name="The Broad Institute Genome Sequencing Platform"/>
            <person name="Birren B."/>
            <person name="Lander E."/>
            <person name="Galagan J."/>
            <person name="Nusbaum C."/>
            <person name="Devon K."/>
            <person name="Cuomo C."/>
            <person name="Jaffe D."/>
            <person name="Butler J."/>
            <person name="Alvarez P."/>
            <person name="Gnerre S."/>
            <person name="Grabherr M."/>
            <person name="Mauceli E."/>
            <person name="Brockman W."/>
            <person name="Young S."/>
            <person name="LaButti K."/>
            <person name="Sykes S."/>
            <person name="DeCaprio D."/>
            <person name="Crawford M."/>
            <person name="Koehrsen M."/>
            <person name="Engels R."/>
            <person name="Montgomery P."/>
            <person name="Pearson M."/>
            <person name="Howarth C."/>
            <person name="Larson L."/>
            <person name="White J."/>
            <person name="Zeng Q."/>
            <person name="Kodira C."/>
            <person name="Yandava C."/>
            <person name="Alvarado L."/>
            <person name="O'Leary S."/>
            <person name="Szabo L."/>
            <person name="Dean R."/>
            <person name="Schein J."/>
        </authorList>
    </citation>
    <scope>NUCLEOTIDE SEQUENCE</scope>
    <source>
        <strain>CRL 75-36-700-3</strain>
    </source>
</reference>
<dbReference type="OMA" id="YACDGAA"/>
<dbReference type="GeneID" id="10534234"/>
<organism evidence="1 2">
    <name type="scientific">Puccinia graminis f. sp. tritici (strain CRL 75-36-700-3 / race SCCL)</name>
    <name type="common">Black stem rust fungus</name>
    <dbReference type="NCBI Taxonomy" id="418459"/>
    <lineage>
        <taxon>Eukaryota</taxon>
        <taxon>Fungi</taxon>
        <taxon>Dikarya</taxon>
        <taxon>Basidiomycota</taxon>
        <taxon>Pucciniomycotina</taxon>
        <taxon>Pucciniomycetes</taxon>
        <taxon>Pucciniales</taxon>
        <taxon>Pucciniaceae</taxon>
        <taxon>Puccinia</taxon>
    </lineage>
</organism>
<dbReference type="AlphaFoldDB" id="E3JWB7"/>
<dbReference type="HOGENOM" id="CLU_009065_3_1_1"/>
<name>E3JWB7_PUCGT</name>
<accession>E3JWB7</accession>
<keyword evidence="2" id="KW-1185">Reference proteome</keyword>
<protein>
    <submittedName>
        <fullName evidence="1">Uncharacterized protein</fullName>
    </submittedName>
</protein>
<evidence type="ECO:0000313" key="2">
    <source>
        <dbReference type="Proteomes" id="UP000008783"/>
    </source>
</evidence>
<gene>
    <name evidence="1" type="ORF">PGTG_02783</name>
</gene>
<dbReference type="InParanoid" id="E3JWB7"/>
<dbReference type="EMBL" id="DS178265">
    <property type="protein sequence ID" value="EFP76342.1"/>
    <property type="molecule type" value="Genomic_DNA"/>
</dbReference>
<sequence>MHLEKATKEDDQTFWKLFAAHAASGKFDNLKPFKGLVMAVSVRHERESVGKSLTGVQFSPQFDDFMMTLAAISPRGAHFFQETFAGRSLRSQRDIRAKTSMQLTDGLSVINFERISSILKTLDYSGPLAVGSDQTVCLKSLRVHNGFLVGAQGGDIKFDSEEQLKSLTQDIVKSQNFCPKLRAYTIQVPLPGIPTYVVALLASKDKESSSDIVETHTKFVKMCDKSGMKILSLASDAQMDLTKISDAHLTFVRPKYNVNIKLPLIGNPPRPLVGVQDPKHARKTCVNQILSGARLLSFGKYWISILHLSTIVENQDSSLYVKDVFNSDKQDDGWAYCVFNEDTLKIALQNNDCTGLALYLFYLVEQQKATSGVMSLNRNGISYPSQKILASLADSLLGLIISHREYYANVPLMPWKHGTEACEHIFGWMRVILPNFTVLDARQMMPKIFIIVKSIMSGKVTDTPFQNLVSRKIDDLLSIARKRAVWKVRRALGDFLYFSAPQHVLLRFVVRGNLLDGLVGNTLTLVYL</sequence>
<reference evidence="2" key="2">
    <citation type="journal article" date="2011" name="Proc. Natl. Acad. Sci. U.S.A.">
        <title>Obligate biotrophy features unraveled by the genomic analysis of rust fungi.</title>
        <authorList>
            <person name="Duplessis S."/>
            <person name="Cuomo C.A."/>
            <person name="Lin Y.-C."/>
            <person name="Aerts A."/>
            <person name="Tisserant E."/>
            <person name="Veneault-Fourrey C."/>
            <person name="Joly D.L."/>
            <person name="Hacquard S."/>
            <person name="Amselem J."/>
            <person name="Cantarel B.L."/>
            <person name="Chiu R."/>
            <person name="Coutinho P.M."/>
            <person name="Feau N."/>
            <person name="Field M."/>
            <person name="Frey P."/>
            <person name="Gelhaye E."/>
            <person name="Goldberg J."/>
            <person name="Grabherr M.G."/>
            <person name="Kodira C.D."/>
            <person name="Kohler A."/>
            <person name="Kuees U."/>
            <person name="Lindquist E.A."/>
            <person name="Lucas S.M."/>
            <person name="Mago R."/>
            <person name="Mauceli E."/>
            <person name="Morin E."/>
            <person name="Murat C."/>
            <person name="Pangilinan J.L."/>
            <person name="Park R."/>
            <person name="Pearson M."/>
            <person name="Quesneville H."/>
            <person name="Rouhier N."/>
            <person name="Sakthikumar S."/>
            <person name="Salamov A.A."/>
            <person name="Schmutz J."/>
            <person name="Selles B."/>
            <person name="Shapiro H."/>
            <person name="Tanguay P."/>
            <person name="Tuskan G.A."/>
            <person name="Henrissat B."/>
            <person name="Van de Peer Y."/>
            <person name="Rouze P."/>
            <person name="Ellis J.G."/>
            <person name="Dodds P.N."/>
            <person name="Schein J.E."/>
            <person name="Zhong S."/>
            <person name="Hamelin R.C."/>
            <person name="Grigoriev I.V."/>
            <person name="Szabo L.J."/>
            <person name="Martin F."/>
        </authorList>
    </citation>
    <scope>NUCLEOTIDE SEQUENCE [LARGE SCALE GENOMIC DNA]</scope>
    <source>
        <strain evidence="2">CRL 75-36-700-3 / race SCCL</strain>
    </source>
</reference>
<dbReference type="OrthoDB" id="2507437at2759"/>
<dbReference type="RefSeq" id="XP_003320761.1">
    <property type="nucleotide sequence ID" value="XM_003320713.2"/>
</dbReference>
<dbReference type="VEuPathDB" id="FungiDB:PGTG_02783"/>